<evidence type="ECO:0000313" key="2">
    <source>
        <dbReference type="Proteomes" id="UP000001934"/>
    </source>
</evidence>
<organism evidence="1 2">
    <name type="scientific">Aster yellows witches'-broom phytoplasma (strain AYWB)</name>
    <dbReference type="NCBI Taxonomy" id="322098"/>
    <lineage>
        <taxon>Bacteria</taxon>
        <taxon>Bacillati</taxon>
        <taxon>Mycoplasmatota</taxon>
        <taxon>Mollicutes</taxon>
        <taxon>Acholeplasmatales</taxon>
        <taxon>Acholeplasmataceae</taxon>
        <taxon>Candidatus Phytoplasma</taxon>
        <taxon>16SrI (Aster yellows group)</taxon>
    </lineage>
</organism>
<sequence length="90" mass="10582">MHDFIACATPTIKSAINELIRKSYSPSITQKNHKSNNTSFQKENHTRHYQIPNPHQIYIKQVHHEFLLNKLKTKLSKKKFNIIRLSFGIP</sequence>
<keyword evidence="2" id="KW-1185">Reference proteome</keyword>
<dbReference type="AlphaFoldDB" id="Q2NJI6"/>
<protein>
    <submittedName>
        <fullName evidence="1">Uncharacterized protein</fullName>
    </submittedName>
</protein>
<evidence type="ECO:0000313" key="1">
    <source>
        <dbReference type="EMBL" id="ABC65407.1"/>
    </source>
</evidence>
<reference evidence="1 2" key="1">
    <citation type="journal article" date="2006" name="J. Bacteriol.">
        <title>Living with genome instability: the adaptation of phytoplasmas to diverse environments of their insect and plant hosts.</title>
        <authorList>
            <person name="Bai X."/>
            <person name="Zhang J."/>
            <person name="Ewing A."/>
            <person name="Miller S.A."/>
            <person name="Jancso Radek A."/>
            <person name="Shevchenko D.V."/>
            <person name="Tsukerman K."/>
            <person name="Walunas T."/>
            <person name="Lapidus A."/>
            <person name="Campbell J.W."/>
            <person name="Hogenhout S.A."/>
        </authorList>
    </citation>
    <scope>NUCLEOTIDE SEQUENCE [LARGE SCALE GENOMIC DNA]</scope>
    <source>
        <strain evidence="1 2">AYWB</strain>
    </source>
</reference>
<name>Q2NJI6_AYWBP</name>
<proteinExistence type="predicted"/>
<dbReference type="eggNOG" id="COG1191">
    <property type="taxonomic scope" value="Bacteria"/>
</dbReference>
<dbReference type="Proteomes" id="UP000001934">
    <property type="component" value="Chromosome"/>
</dbReference>
<dbReference type="PhylomeDB" id="Q2NJI6"/>
<dbReference type="KEGG" id="ayw:AYWB_290"/>
<gene>
    <name evidence="1" type="ordered locus">AYWB_290</name>
</gene>
<dbReference type="EMBL" id="CP000061">
    <property type="protein sequence ID" value="ABC65407.1"/>
    <property type="molecule type" value="Genomic_DNA"/>
</dbReference>
<accession>Q2NJI6</accession>
<dbReference type="HOGENOM" id="CLU_2434538_0_0_14"/>